<name>A0A0G1PIU3_9BACT</name>
<dbReference type="EMBL" id="LCMI01000008">
    <property type="protein sequence ID" value="KKU32671.1"/>
    <property type="molecule type" value="Genomic_DNA"/>
</dbReference>
<protein>
    <submittedName>
        <fullName evidence="2">Uncharacterized protein</fullName>
    </submittedName>
</protein>
<comment type="caution">
    <text evidence="2">The sequence shown here is derived from an EMBL/GenBank/DDBJ whole genome shotgun (WGS) entry which is preliminary data.</text>
</comment>
<sequence>MKKAVFPFFISVLVLVALACSLNPATVFATPTPLPTQTPLPTFTPLPSPTSPSRPGVDFPVRYSGTSFTVMEISLVTSWSFDGDTKIPTRTGDLFLVVYLKFEGDLNTVVLPQTEDSEKTFHIEDNNGRVDQWARFEPSPTVLVAIFVGDGSASNYIFTFPDGQEIDLQSFLY</sequence>
<accession>A0A0G1PIU3</accession>
<dbReference type="AlphaFoldDB" id="A0A0G1PIU3"/>
<dbReference type="PROSITE" id="PS51257">
    <property type="entry name" value="PROKAR_LIPOPROTEIN"/>
    <property type="match status" value="1"/>
</dbReference>
<evidence type="ECO:0000313" key="3">
    <source>
        <dbReference type="Proteomes" id="UP000034794"/>
    </source>
</evidence>
<dbReference type="Proteomes" id="UP000034794">
    <property type="component" value="Unassembled WGS sequence"/>
</dbReference>
<feature type="signal peptide" evidence="1">
    <location>
        <begin position="1"/>
        <end position="29"/>
    </location>
</feature>
<evidence type="ECO:0000256" key="1">
    <source>
        <dbReference type="SAM" id="SignalP"/>
    </source>
</evidence>
<feature type="chain" id="PRO_5002539007" evidence="1">
    <location>
        <begin position="30"/>
        <end position="173"/>
    </location>
</feature>
<keyword evidence="1" id="KW-0732">Signal</keyword>
<gene>
    <name evidence="2" type="ORF">UX47_C0008G0028</name>
</gene>
<evidence type="ECO:0000313" key="2">
    <source>
        <dbReference type="EMBL" id="KKU32671.1"/>
    </source>
</evidence>
<proteinExistence type="predicted"/>
<reference evidence="2 3" key="1">
    <citation type="journal article" date="2015" name="Nature">
        <title>rRNA introns, odd ribosomes, and small enigmatic genomes across a large radiation of phyla.</title>
        <authorList>
            <person name="Brown C.T."/>
            <person name="Hug L.A."/>
            <person name="Thomas B.C."/>
            <person name="Sharon I."/>
            <person name="Castelle C.J."/>
            <person name="Singh A."/>
            <person name="Wilkins M.J."/>
            <person name="Williams K.H."/>
            <person name="Banfield J.F."/>
        </authorList>
    </citation>
    <scope>NUCLEOTIDE SEQUENCE [LARGE SCALE GENOMIC DNA]</scope>
</reference>
<organism evidence="2 3">
    <name type="scientific">Candidatus Collierbacteria bacterium GW2011_GWA2_46_26</name>
    <dbReference type="NCBI Taxonomy" id="1618381"/>
    <lineage>
        <taxon>Bacteria</taxon>
        <taxon>Candidatus Collieribacteriota</taxon>
    </lineage>
</organism>